<evidence type="ECO:0000256" key="5">
    <source>
        <dbReference type="ARBA" id="ARBA00022801"/>
    </source>
</evidence>
<comment type="similarity">
    <text evidence="9">Belongs to the metallo-beta-lactamase superfamily. RNA-metabolizing metallo-beta-lactamase-like family. Bacterial RNase J subfamily.</text>
</comment>
<dbReference type="InterPro" id="IPR011108">
    <property type="entry name" value="RMMBL"/>
</dbReference>
<evidence type="ECO:0000256" key="1">
    <source>
        <dbReference type="ARBA" id="ARBA00022490"/>
    </source>
</evidence>
<keyword evidence="8 9" id="KW-0694">RNA-binding</keyword>
<accession>A0A1F6AZT6</accession>
<feature type="binding site" evidence="12">
    <location>
        <position position="138"/>
    </location>
    <ligand>
        <name>Zn(2+)</name>
        <dbReference type="ChEBI" id="CHEBI:29105"/>
        <label>1</label>
        <note>catalytic</note>
    </ligand>
</feature>
<dbReference type="GO" id="GO:0004534">
    <property type="term" value="F:5'-3' RNA exonuclease activity"/>
    <property type="evidence" value="ECO:0007669"/>
    <property type="project" value="UniProtKB-UniRule"/>
</dbReference>
<dbReference type="Pfam" id="PF17770">
    <property type="entry name" value="RNase_J_C"/>
    <property type="match status" value="1"/>
</dbReference>
<feature type="binding site" evidence="12">
    <location>
        <position position="75"/>
    </location>
    <ligand>
        <name>Zn(2+)</name>
        <dbReference type="ChEBI" id="CHEBI:29105"/>
        <label>1</label>
        <note>catalytic</note>
    </ligand>
</feature>
<organism evidence="14 15">
    <name type="scientific">Candidatus Gottesmanbacteria bacterium RIFCSPLOWO2_01_FULL_46_9</name>
    <dbReference type="NCBI Taxonomy" id="1798394"/>
    <lineage>
        <taxon>Bacteria</taxon>
        <taxon>Candidatus Gottesmaniibacteriota</taxon>
    </lineage>
</organism>
<dbReference type="AlphaFoldDB" id="A0A1F6AZT6"/>
<dbReference type="NCBIfam" id="TIGR00649">
    <property type="entry name" value="MG423"/>
    <property type="match status" value="1"/>
</dbReference>
<dbReference type="GO" id="GO:0005737">
    <property type="term" value="C:cytoplasm"/>
    <property type="evidence" value="ECO:0007669"/>
    <property type="project" value="UniProtKB-SubCell"/>
</dbReference>
<name>A0A1F6AZT6_9BACT</name>
<comment type="subcellular location">
    <subcellularLocation>
        <location evidence="9">Cytoplasm</location>
    </subcellularLocation>
</comment>
<dbReference type="InterPro" id="IPR004613">
    <property type="entry name" value="RNase_J"/>
</dbReference>
<dbReference type="InterPro" id="IPR001279">
    <property type="entry name" value="Metallo-B-lactamas"/>
</dbReference>
<evidence type="ECO:0000313" key="15">
    <source>
        <dbReference type="Proteomes" id="UP000176450"/>
    </source>
</evidence>
<feature type="binding site" evidence="12">
    <location>
        <position position="76"/>
    </location>
    <ligand>
        <name>Zn(2+)</name>
        <dbReference type="ChEBI" id="CHEBI:29105"/>
        <label>1</label>
        <note>catalytic</note>
    </ligand>
</feature>
<feature type="binding site" evidence="12">
    <location>
        <position position="71"/>
    </location>
    <ligand>
        <name>Zn(2+)</name>
        <dbReference type="ChEBI" id="CHEBI:29105"/>
        <label>1</label>
        <note>catalytic</note>
    </ligand>
</feature>
<evidence type="ECO:0000256" key="12">
    <source>
        <dbReference type="PIRSR" id="PIRSR004803-3"/>
    </source>
</evidence>
<keyword evidence="9" id="KW-0698">rRNA processing</keyword>
<dbReference type="SMART" id="SM00849">
    <property type="entry name" value="Lactamase_B"/>
    <property type="match status" value="1"/>
</dbReference>
<dbReference type="PANTHER" id="PTHR43694:SF1">
    <property type="entry name" value="RIBONUCLEASE J"/>
    <property type="match status" value="1"/>
</dbReference>
<dbReference type="GO" id="GO:0008270">
    <property type="term" value="F:zinc ion binding"/>
    <property type="evidence" value="ECO:0007669"/>
    <property type="project" value="InterPro"/>
</dbReference>
<evidence type="ECO:0000313" key="14">
    <source>
        <dbReference type="EMBL" id="OGG29817.1"/>
    </source>
</evidence>
<dbReference type="PIRSF" id="PIRSF004803">
    <property type="entry name" value="RnjA"/>
    <property type="match status" value="1"/>
</dbReference>
<evidence type="ECO:0000256" key="3">
    <source>
        <dbReference type="ARBA" id="ARBA00022723"/>
    </source>
</evidence>
<dbReference type="PANTHER" id="PTHR43694">
    <property type="entry name" value="RIBONUCLEASE J"/>
    <property type="match status" value="1"/>
</dbReference>
<dbReference type="GO" id="GO:0003723">
    <property type="term" value="F:RNA binding"/>
    <property type="evidence" value="ECO:0007669"/>
    <property type="project" value="UniProtKB-UniRule"/>
</dbReference>
<dbReference type="EC" id="3.1.-.-" evidence="9"/>
<evidence type="ECO:0000256" key="8">
    <source>
        <dbReference type="ARBA" id="ARBA00022884"/>
    </source>
</evidence>
<feature type="active site" description="Proton acceptor" evidence="10">
    <location>
        <position position="366"/>
    </location>
</feature>
<feature type="binding site" evidence="12">
    <location>
        <position position="442"/>
    </location>
    <ligand>
        <name>Ca(2+)</name>
        <dbReference type="ChEBI" id="CHEBI:29108"/>
    </ligand>
</feature>
<comment type="caution">
    <text evidence="14">The sequence shown here is derived from an EMBL/GenBank/DDBJ whole genome shotgun (WGS) entry which is preliminary data.</text>
</comment>
<feature type="binding site" evidence="12">
    <location>
        <position position="46"/>
    </location>
    <ligand>
        <name>Ca(2+)</name>
        <dbReference type="ChEBI" id="CHEBI:29108"/>
    </ligand>
</feature>
<feature type="binding site" evidence="12">
    <location>
        <position position="48"/>
    </location>
    <ligand>
        <name>Ca(2+)</name>
        <dbReference type="ChEBI" id="CHEBI:29108"/>
    </ligand>
</feature>
<dbReference type="InterPro" id="IPR030854">
    <property type="entry name" value="RNase_J_bac"/>
</dbReference>
<dbReference type="Proteomes" id="UP000176450">
    <property type="component" value="Unassembled WGS sequence"/>
</dbReference>
<evidence type="ECO:0000256" key="6">
    <source>
        <dbReference type="ARBA" id="ARBA00022833"/>
    </source>
</evidence>
<protein>
    <recommendedName>
        <fullName evidence="9">Ribonuclease J</fullName>
        <shortName evidence="9">RNase J</shortName>
        <ecNumber evidence="9">3.1.-.-</ecNumber>
    </recommendedName>
</protein>
<comment type="cofactor">
    <cofactor evidence="12">
        <name>Ca(2+)</name>
        <dbReference type="ChEBI" id="CHEBI:29108"/>
    </cofactor>
    <text evidence="12">Binds 1 Ca(2+) cation per subunit. Seen in 1 crystal structure, it is not clear if it is physiologically important.</text>
</comment>
<dbReference type="GO" id="GO:0004521">
    <property type="term" value="F:RNA endonuclease activity"/>
    <property type="evidence" value="ECO:0007669"/>
    <property type="project" value="UniProtKB-UniRule"/>
</dbReference>
<keyword evidence="2 9" id="KW-0540">Nuclease</keyword>
<keyword evidence="7 9" id="KW-0269">Exonuclease</keyword>
<feature type="binding site" evidence="12">
    <location>
        <position position="73"/>
    </location>
    <ligand>
        <name>Zn(2+)</name>
        <dbReference type="ChEBI" id="CHEBI:29105"/>
        <label>1</label>
        <note>catalytic</note>
    </ligand>
</feature>
<keyword evidence="3 12" id="KW-0479">Metal-binding</keyword>
<evidence type="ECO:0000259" key="13">
    <source>
        <dbReference type="SMART" id="SM00849"/>
    </source>
</evidence>
<feature type="active site" description="Proton donor" evidence="10">
    <location>
        <position position="192"/>
    </location>
</feature>
<evidence type="ECO:0000256" key="10">
    <source>
        <dbReference type="PIRSR" id="PIRSR004803-1"/>
    </source>
</evidence>
<dbReference type="SUPFAM" id="SSF56281">
    <property type="entry name" value="Metallo-hydrolase/oxidoreductase"/>
    <property type="match status" value="1"/>
</dbReference>
<dbReference type="Pfam" id="PF07521">
    <property type="entry name" value="RMMBL"/>
    <property type="match status" value="1"/>
</dbReference>
<dbReference type="Gene3D" id="3.10.20.580">
    <property type="match status" value="1"/>
</dbReference>
<dbReference type="InterPro" id="IPR041636">
    <property type="entry name" value="RNase_J_C"/>
</dbReference>
<dbReference type="CDD" id="cd07714">
    <property type="entry name" value="RNaseJ_MBL-fold"/>
    <property type="match status" value="1"/>
</dbReference>
<feature type="binding site" evidence="12">
    <location>
        <position position="160"/>
    </location>
    <ligand>
        <name>Zn(2+)</name>
        <dbReference type="ChEBI" id="CHEBI:29105"/>
        <label>1</label>
        <note>catalytic</note>
    </ligand>
</feature>
<comment type="subunit">
    <text evidence="9">Homodimer, may be a subunit of the RNA degradosome.</text>
</comment>
<keyword evidence="4 9" id="KW-0255">Endonuclease</keyword>
<keyword evidence="1 9" id="KW-0963">Cytoplasm</keyword>
<dbReference type="Pfam" id="PF22505">
    <property type="entry name" value="RNase_J_b_CASP"/>
    <property type="match status" value="1"/>
</dbReference>
<evidence type="ECO:0000256" key="4">
    <source>
        <dbReference type="ARBA" id="ARBA00022759"/>
    </source>
</evidence>
<feature type="domain" description="Metallo-beta-lactamase" evidence="13">
    <location>
        <begin position="13"/>
        <end position="210"/>
    </location>
</feature>
<feature type="binding site" evidence="11">
    <location>
        <begin position="229"/>
        <end position="231"/>
    </location>
    <ligand>
        <name>substrate</name>
    </ligand>
</feature>
<gene>
    <name evidence="9" type="primary">rnj</name>
    <name evidence="14" type="ORF">A3A63_03035</name>
</gene>
<dbReference type="GO" id="GO:0006364">
    <property type="term" value="P:rRNA processing"/>
    <property type="evidence" value="ECO:0007669"/>
    <property type="project" value="UniProtKB-UniRule"/>
</dbReference>
<dbReference type="Gene3D" id="3.40.50.10710">
    <property type="entry name" value="Metallo-hydrolase/oxidoreductase"/>
    <property type="match status" value="1"/>
</dbReference>
<dbReference type="InterPro" id="IPR055132">
    <property type="entry name" value="RNase_J_b_CASP"/>
</dbReference>
<dbReference type="InterPro" id="IPR042173">
    <property type="entry name" value="RNase_J_2"/>
</dbReference>
<dbReference type="HAMAP" id="MF_01491">
    <property type="entry name" value="RNase_J_bact"/>
    <property type="match status" value="1"/>
</dbReference>
<evidence type="ECO:0000256" key="11">
    <source>
        <dbReference type="PIRSR" id="PIRSR004803-2"/>
    </source>
</evidence>
<evidence type="ECO:0000256" key="2">
    <source>
        <dbReference type="ARBA" id="ARBA00022722"/>
    </source>
</evidence>
<keyword evidence="5 9" id="KW-0378">Hydrolase</keyword>
<dbReference type="EMBL" id="MFJX01000055">
    <property type="protein sequence ID" value="OGG29817.1"/>
    <property type="molecule type" value="Genomic_DNA"/>
</dbReference>
<keyword evidence="12" id="KW-0106">Calcium</keyword>
<evidence type="ECO:0000256" key="9">
    <source>
        <dbReference type="HAMAP-Rule" id="MF_01491"/>
    </source>
</evidence>
<comment type="cofactor">
    <cofactor evidence="12">
        <name>Zn(2+)</name>
        <dbReference type="ChEBI" id="CHEBI:29105"/>
    </cofactor>
    <text evidence="12">Binds 2 Zn(2+) ions per subunit. It is not clear if Zn(2+) or Mg(2+) is physiologically important.</text>
</comment>
<reference evidence="14 15" key="1">
    <citation type="journal article" date="2016" name="Nat. Commun.">
        <title>Thousands of microbial genomes shed light on interconnected biogeochemical processes in an aquifer system.</title>
        <authorList>
            <person name="Anantharaman K."/>
            <person name="Brown C.T."/>
            <person name="Hug L.A."/>
            <person name="Sharon I."/>
            <person name="Castelle C.J."/>
            <person name="Probst A.J."/>
            <person name="Thomas B.C."/>
            <person name="Singh A."/>
            <person name="Wilkins M.J."/>
            <person name="Karaoz U."/>
            <person name="Brodie E.L."/>
            <person name="Williams K.H."/>
            <person name="Hubbard S.S."/>
            <person name="Banfield J.F."/>
        </authorList>
    </citation>
    <scope>NUCLEOTIDE SEQUENCE [LARGE SCALE GENOMIC DNA]</scope>
</reference>
<feature type="binding site" evidence="9 11">
    <location>
        <begin position="362"/>
        <end position="366"/>
    </location>
    <ligand>
        <name>substrate</name>
    </ligand>
</feature>
<comment type="function">
    <text evidence="9">An RNase that has 5'-3' exonuclease and possibly endonuclease activity. Involved in maturation of rRNA and in some organisms also mRNA maturation and/or decay.</text>
</comment>
<proteinExistence type="inferred from homology"/>
<dbReference type="InterPro" id="IPR036866">
    <property type="entry name" value="RibonucZ/Hydroxyglut_hydro"/>
</dbReference>
<evidence type="ECO:0000256" key="7">
    <source>
        <dbReference type="ARBA" id="ARBA00022839"/>
    </source>
</evidence>
<dbReference type="Gene3D" id="3.60.15.10">
    <property type="entry name" value="Ribonuclease Z/Hydroxyacylglutathione hydrolase-like"/>
    <property type="match status" value="1"/>
</dbReference>
<sequence length="553" mass="61499">MRIFPLGGTGNVTKNMFVYEYRYDGKLRDILIVDCGIGFPDAEMFGVDLVLPDVRYLEDKKSLIRGLVFTHGHDDHIGGIAHLYPKLGRVPMWGTTLTAAFTNLKLSQAHIKSKVTPCSFDQTLRIGPFTVSFVHVTHSVPDAANLIIETPIGIFYHGSDFKFDFDPLDGKLSELHKITAVGKKGVLCLLTDSLGSERPGFTPSEQVVGHTLEKEIAFSTGKFLFTTQSSNIARIQLAIEIALRHGRKIAIFGRSMDQNIEESVKLGFMRFPRESIILDRDLKRVPPTKQFLIVAGAQGQEGSALSRIANDDHKYVRIDEGDTVVFSADPIPGSENNINAVIEQLYRKGARVAYSDIMEDLHVSGHGSQGDLMLMLSAVGPKYIFPMGGTYRHMMQYRRLAADLGYTKREVLIPEEGEVLEFRPGSPPKVVETVNLENVMIDGLGIGDVGDVVLRDRQTIATDGIVVVVVPMEKSTGRVVAEPDIISRGFVYIKESGQLLDGARRVINDSLRLKKGRMVDWHFVRKQLENNLERFLRDKTGRTPLIVPVIVEV</sequence>
<keyword evidence="6 12" id="KW-0862">Zinc</keyword>
<dbReference type="Pfam" id="PF12706">
    <property type="entry name" value="Lactamase_B_2"/>
    <property type="match status" value="1"/>
</dbReference>